<sequence length="115" mass="13127">MHSLSKGLLSSCAVFNELSETRLGTLSPVRGFCHFTILTWFGKGLRRERKQEIFKKRQKQATEQRSNMAPSRGNEKERESNVKCETETDQSSDRQCPVMECACVKGQDCILRQAL</sequence>
<dbReference type="AlphaFoldDB" id="A0ABD0JFD2"/>
<comment type="caution">
    <text evidence="2">The sequence shown here is derived from an EMBL/GenBank/DDBJ whole genome shotgun (WGS) entry which is preliminary data.</text>
</comment>
<accession>A0ABD0JFD2</accession>
<reference evidence="2 3" key="1">
    <citation type="journal article" date="2023" name="Sci. Data">
        <title>Genome assembly of the Korean intertidal mud-creeper Batillaria attramentaria.</title>
        <authorList>
            <person name="Patra A.K."/>
            <person name="Ho P.T."/>
            <person name="Jun S."/>
            <person name="Lee S.J."/>
            <person name="Kim Y."/>
            <person name="Won Y.J."/>
        </authorList>
    </citation>
    <scope>NUCLEOTIDE SEQUENCE [LARGE SCALE GENOMIC DNA]</scope>
    <source>
        <strain evidence="2">Wonlab-2016</strain>
    </source>
</reference>
<proteinExistence type="predicted"/>
<gene>
    <name evidence="2" type="ORF">BaRGS_00035110</name>
</gene>
<feature type="compositionally biased region" description="Basic and acidic residues" evidence="1">
    <location>
        <begin position="73"/>
        <end position="86"/>
    </location>
</feature>
<evidence type="ECO:0000313" key="3">
    <source>
        <dbReference type="Proteomes" id="UP001519460"/>
    </source>
</evidence>
<evidence type="ECO:0000313" key="2">
    <source>
        <dbReference type="EMBL" id="KAK7473632.1"/>
    </source>
</evidence>
<organism evidence="2 3">
    <name type="scientific">Batillaria attramentaria</name>
    <dbReference type="NCBI Taxonomy" id="370345"/>
    <lineage>
        <taxon>Eukaryota</taxon>
        <taxon>Metazoa</taxon>
        <taxon>Spiralia</taxon>
        <taxon>Lophotrochozoa</taxon>
        <taxon>Mollusca</taxon>
        <taxon>Gastropoda</taxon>
        <taxon>Caenogastropoda</taxon>
        <taxon>Sorbeoconcha</taxon>
        <taxon>Cerithioidea</taxon>
        <taxon>Batillariidae</taxon>
        <taxon>Batillaria</taxon>
    </lineage>
</organism>
<name>A0ABD0JFD2_9CAEN</name>
<dbReference type="EMBL" id="JACVVK020000462">
    <property type="protein sequence ID" value="KAK7473632.1"/>
    <property type="molecule type" value="Genomic_DNA"/>
</dbReference>
<dbReference type="Proteomes" id="UP001519460">
    <property type="component" value="Unassembled WGS sequence"/>
</dbReference>
<keyword evidence="3" id="KW-1185">Reference proteome</keyword>
<protein>
    <submittedName>
        <fullName evidence="2">Uncharacterized protein</fullName>
    </submittedName>
</protein>
<feature type="region of interest" description="Disordered" evidence="1">
    <location>
        <begin position="53"/>
        <end position="95"/>
    </location>
</feature>
<evidence type="ECO:0000256" key="1">
    <source>
        <dbReference type="SAM" id="MobiDB-lite"/>
    </source>
</evidence>